<dbReference type="OrthoDB" id="248923at2759"/>
<dbReference type="GO" id="GO:0043539">
    <property type="term" value="F:protein serine/threonine kinase activator activity"/>
    <property type="evidence" value="ECO:0007669"/>
    <property type="project" value="InterPro"/>
</dbReference>
<dbReference type="Proteomes" id="UP000324800">
    <property type="component" value="Unassembled WGS sequence"/>
</dbReference>
<dbReference type="GO" id="GO:0004672">
    <property type="term" value="F:protein kinase activity"/>
    <property type="evidence" value="ECO:0007669"/>
    <property type="project" value="InterPro"/>
</dbReference>
<comment type="similarity">
    <text evidence="1">Belongs to the protein kinase superfamily. STE Ser/Thr protein kinase family. STE20 subfamily.</text>
</comment>
<name>A0A5J4TJF3_9EUKA</name>
<evidence type="ECO:0000256" key="2">
    <source>
        <dbReference type="PROSITE-ProRule" id="PRU10141"/>
    </source>
</evidence>
<organism evidence="4 5">
    <name type="scientific">Streblomastix strix</name>
    <dbReference type="NCBI Taxonomy" id="222440"/>
    <lineage>
        <taxon>Eukaryota</taxon>
        <taxon>Metamonada</taxon>
        <taxon>Preaxostyla</taxon>
        <taxon>Oxymonadida</taxon>
        <taxon>Streblomastigidae</taxon>
        <taxon>Streblomastix</taxon>
    </lineage>
</organism>
<dbReference type="Pfam" id="PF00069">
    <property type="entry name" value="Pkinase"/>
    <property type="match status" value="1"/>
</dbReference>
<dbReference type="Gene3D" id="3.30.200.20">
    <property type="entry name" value="Phosphorylase Kinase, domain 1"/>
    <property type="match status" value="1"/>
</dbReference>
<dbReference type="PANTHER" id="PTHR48014:SF21">
    <property type="entry name" value="SERINE_THREONINE-PROTEIN KINASE FRAY2"/>
    <property type="match status" value="1"/>
</dbReference>
<comment type="caution">
    <text evidence="4">The sequence shown here is derived from an EMBL/GenBank/DDBJ whole genome shotgun (WGS) entry which is preliminary data.</text>
</comment>
<feature type="binding site" evidence="2">
    <location>
        <position position="44"/>
    </location>
    <ligand>
        <name>ATP</name>
        <dbReference type="ChEBI" id="CHEBI:30616"/>
    </ligand>
</feature>
<evidence type="ECO:0000256" key="1">
    <source>
        <dbReference type="ARBA" id="ARBA00008874"/>
    </source>
</evidence>
<dbReference type="InterPro" id="IPR047173">
    <property type="entry name" value="STRAD_A/B-like"/>
</dbReference>
<dbReference type="PROSITE" id="PS50011">
    <property type="entry name" value="PROTEIN_KINASE_DOM"/>
    <property type="match status" value="1"/>
</dbReference>
<dbReference type="InterPro" id="IPR017441">
    <property type="entry name" value="Protein_kinase_ATP_BS"/>
</dbReference>
<keyword evidence="2" id="KW-0067">ATP-binding</keyword>
<evidence type="ECO:0000313" key="5">
    <source>
        <dbReference type="Proteomes" id="UP000324800"/>
    </source>
</evidence>
<dbReference type="PROSITE" id="PS00107">
    <property type="entry name" value="PROTEIN_KINASE_ATP"/>
    <property type="match status" value="1"/>
</dbReference>
<proteinExistence type="inferred from homology"/>
<feature type="non-terminal residue" evidence="4">
    <location>
        <position position="137"/>
    </location>
</feature>
<dbReference type="InterPro" id="IPR011009">
    <property type="entry name" value="Kinase-like_dom_sf"/>
</dbReference>
<evidence type="ECO:0000259" key="3">
    <source>
        <dbReference type="PROSITE" id="PS50011"/>
    </source>
</evidence>
<reference evidence="4 5" key="1">
    <citation type="submission" date="2019-03" db="EMBL/GenBank/DDBJ databases">
        <title>Single cell metagenomics reveals metabolic interactions within the superorganism composed of flagellate Streblomastix strix and complex community of Bacteroidetes bacteria on its surface.</title>
        <authorList>
            <person name="Treitli S.C."/>
            <person name="Kolisko M."/>
            <person name="Husnik F."/>
            <person name="Keeling P."/>
            <person name="Hampl V."/>
        </authorList>
    </citation>
    <scope>NUCLEOTIDE SEQUENCE [LARGE SCALE GENOMIC DNA]</scope>
    <source>
        <strain evidence="4">ST1C</strain>
    </source>
</reference>
<accession>A0A5J4TJF3</accession>
<evidence type="ECO:0000313" key="4">
    <source>
        <dbReference type="EMBL" id="KAA6357661.1"/>
    </source>
</evidence>
<sequence length="137" mass="15259">MMEDIFEFLARANGYKLLYEIGQGSSAKVWRSQCISLNQDVAIKIINLGKVVGIFDTDLKEILILTSSKHKNISNILISFVNESELWVIMPLFVGSCLAIIRVVLKHGFNEDVIAVILRSTVGGVEQMQKQGEMDGD</sequence>
<dbReference type="PANTHER" id="PTHR48014">
    <property type="entry name" value="SERINE/THREONINE-PROTEIN KINASE FRAY2"/>
    <property type="match status" value="1"/>
</dbReference>
<dbReference type="GO" id="GO:0005524">
    <property type="term" value="F:ATP binding"/>
    <property type="evidence" value="ECO:0007669"/>
    <property type="project" value="UniProtKB-UniRule"/>
</dbReference>
<dbReference type="SUPFAM" id="SSF56112">
    <property type="entry name" value="Protein kinase-like (PK-like)"/>
    <property type="match status" value="1"/>
</dbReference>
<keyword evidence="2" id="KW-0547">Nucleotide-binding</keyword>
<gene>
    <name evidence="4" type="ORF">EZS28_046812</name>
</gene>
<feature type="domain" description="Protein kinase" evidence="3">
    <location>
        <begin position="15"/>
        <end position="137"/>
    </location>
</feature>
<protein>
    <recommendedName>
        <fullName evidence="3">Protein kinase domain-containing protein</fullName>
    </recommendedName>
</protein>
<dbReference type="InterPro" id="IPR000719">
    <property type="entry name" value="Prot_kinase_dom"/>
</dbReference>
<dbReference type="AlphaFoldDB" id="A0A5J4TJF3"/>
<dbReference type="EMBL" id="SNRW01031066">
    <property type="protein sequence ID" value="KAA6357661.1"/>
    <property type="molecule type" value="Genomic_DNA"/>
</dbReference>